<gene>
    <name evidence="8" type="ORF">IT775_00745</name>
</gene>
<dbReference type="EMBL" id="JADMKU010000001">
    <property type="protein sequence ID" value="MBR9649650.1"/>
    <property type="molecule type" value="Genomic_DNA"/>
</dbReference>
<feature type="domain" description="FlgD Tudor-like" evidence="7">
    <location>
        <begin position="91"/>
        <end position="212"/>
    </location>
</feature>
<evidence type="ECO:0000256" key="1">
    <source>
        <dbReference type="ARBA" id="ARBA00010577"/>
    </source>
</evidence>
<keyword evidence="8" id="KW-0966">Cell projection</keyword>
<evidence type="ECO:0000259" key="6">
    <source>
        <dbReference type="Pfam" id="PF13860"/>
    </source>
</evidence>
<keyword evidence="3 5" id="KW-1005">Bacterial flagellum biogenesis</keyword>
<dbReference type="Pfam" id="PF13860">
    <property type="entry name" value="FlgD_ig"/>
    <property type="match status" value="1"/>
</dbReference>
<comment type="caution">
    <text evidence="8">The sequence shown here is derived from an EMBL/GenBank/DDBJ whole genome shotgun (WGS) entry which is preliminary data.</text>
</comment>
<evidence type="ECO:0000313" key="8">
    <source>
        <dbReference type="EMBL" id="MBR9649650.1"/>
    </source>
</evidence>
<dbReference type="Pfam" id="PF03963">
    <property type="entry name" value="FlgD"/>
    <property type="match status" value="1"/>
</dbReference>
<keyword evidence="8" id="KW-0282">Flagellum</keyword>
<dbReference type="RefSeq" id="WP_212699155.1">
    <property type="nucleotide sequence ID" value="NZ_JADMKU010000001.1"/>
</dbReference>
<dbReference type="Pfam" id="PF13861">
    <property type="entry name" value="FLgD_tudor"/>
    <property type="match status" value="1"/>
</dbReference>
<dbReference type="InterPro" id="IPR005648">
    <property type="entry name" value="FlgD"/>
</dbReference>
<dbReference type="InterPro" id="IPR025963">
    <property type="entry name" value="FLgD_Tudor"/>
</dbReference>
<dbReference type="InterPro" id="IPR025965">
    <property type="entry name" value="FlgD/Vpr_Ig-like"/>
</dbReference>
<evidence type="ECO:0000256" key="4">
    <source>
        <dbReference type="ARBA" id="ARBA00024746"/>
    </source>
</evidence>
<evidence type="ECO:0000313" key="9">
    <source>
        <dbReference type="Proteomes" id="UP001195941"/>
    </source>
</evidence>
<protein>
    <recommendedName>
        <fullName evidence="2 5">Basal-body rod modification protein FlgD</fullName>
    </recommendedName>
</protein>
<feature type="domain" description="FlgD/Vpr Ig-like" evidence="6">
    <location>
        <begin position="112"/>
        <end position="168"/>
    </location>
</feature>
<name>A0ABS5HKZ8_9RHOB</name>
<evidence type="ECO:0000256" key="2">
    <source>
        <dbReference type="ARBA" id="ARBA00016013"/>
    </source>
</evidence>
<evidence type="ECO:0000256" key="5">
    <source>
        <dbReference type="RuleBase" id="RU362076"/>
    </source>
</evidence>
<comment type="function">
    <text evidence="4 5">Required for flagellar hook formation. May act as a scaffolding protein.</text>
</comment>
<proteinExistence type="inferred from homology"/>
<reference evidence="8 9" key="1">
    <citation type="journal article" date="2021" name="Arch. Microbiol.">
        <title>Thalassobius aquimarinus sp. nov., isolated from the Sea of Japan seashore.</title>
        <authorList>
            <person name="Kurilenko V.V."/>
            <person name="Romanenko L.A."/>
            <person name="Chernysheva N.Y."/>
            <person name="Velansky P.V."/>
            <person name="Tekutyeva L.A."/>
            <person name="Isaeva M.P."/>
            <person name="Mikhailov V.V."/>
        </authorList>
    </citation>
    <scope>NUCLEOTIDE SEQUENCE [LARGE SCALE GENOMIC DNA]</scope>
    <source>
        <strain evidence="8 9">KMM 8518</strain>
    </source>
</reference>
<evidence type="ECO:0000259" key="7">
    <source>
        <dbReference type="Pfam" id="PF13861"/>
    </source>
</evidence>
<comment type="similarity">
    <text evidence="1 5">Belongs to the FlgD family.</text>
</comment>
<dbReference type="Proteomes" id="UP001195941">
    <property type="component" value="Unassembled WGS sequence"/>
</dbReference>
<organism evidence="8 9">
    <name type="scientific">Thalassovita aquimarina</name>
    <dbReference type="NCBI Taxonomy" id="2785917"/>
    <lineage>
        <taxon>Bacteria</taxon>
        <taxon>Pseudomonadati</taxon>
        <taxon>Pseudomonadota</taxon>
        <taxon>Alphaproteobacteria</taxon>
        <taxon>Rhodobacterales</taxon>
        <taxon>Roseobacteraceae</taxon>
        <taxon>Thalassovita</taxon>
    </lineage>
</organism>
<keyword evidence="8" id="KW-0969">Cilium</keyword>
<accession>A0ABS5HKZ8</accession>
<sequence length="223" mass="23401">MSVGNIGGYSGLRSTSDMAATNATSSKTADMGSGDFLTLLTTQLQNQDPFQPMENGEFLGQLAQMSTVRGIDDLNATLSTMATQMSGSLISQASGMLGQGALVTGSLARPDEQGTVAGRANLEEYADTMVIEYTDAETGDVLHSQSLTDQYAGPVEFSWDGAPTDGRQIRIKVTAANADGTLDASTQVYARIEGVEVDSVSGEMTLQIQDYGAFLGSEITALR</sequence>
<dbReference type="Gene3D" id="2.30.30.910">
    <property type="match status" value="1"/>
</dbReference>
<dbReference type="Gene3D" id="2.60.40.4070">
    <property type="match status" value="1"/>
</dbReference>
<keyword evidence="9" id="KW-1185">Reference proteome</keyword>
<evidence type="ECO:0000256" key="3">
    <source>
        <dbReference type="ARBA" id="ARBA00022795"/>
    </source>
</evidence>